<organism evidence="2 3">
    <name type="scientific">Purpureocillium lilacinum</name>
    <name type="common">Paecilomyces lilacinus</name>
    <dbReference type="NCBI Taxonomy" id="33203"/>
    <lineage>
        <taxon>Eukaryota</taxon>
        <taxon>Fungi</taxon>
        <taxon>Dikarya</taxon>
        <taxon>Ascomycota</taxon>
        <taxon>Pezizomycotina</taxon>
        <taxon>Sordariomycetes</taxon>
        <taxon>Hypocreomycetidae</taxon>
        <taxon>Hypocreales</taxon>
        <taxon>Ophiocordycipitaceae</taxon>
        <taxon>Purpureocillium</taxon>
    </lineage>
</organism>
<proteinExistence type="predicted"/>
<accession>A0A2U3ELL2</accession>
<name>A0A2U3ELL2_PURLI</name>
<evidence type="ECO:0000256" key="1">
    <source>
        <dbReference type="SAM" id="MobiDB-lite"/>
    </source>
</evidence>
<dbReference type="Proteomes" id="UP000245956">
    <property type="component" value="Unassembled WGS sequence"/>
</dbReference>
<feature type="compositionally biased region" description="Low complexity" evidence="1">
    <location>
        <begin position="434"/>
        <end position="454"/>
    </location>
</feature>
<sequence>MTPSCLARPLGRAPPDLDLPPPAQACKSAVVARRRRGSNGRLLPAPGLPRAATGSAFWRQPSDNSCLHEPAVCGADAGKWAPAGCAGRMDGWMDGMGWAALTDGLDRPVEALGGSGAGRDTHSHSSSPCDSLLCPRASNDCLTTRTSPHRLSSALPFLLSPPPHPSVVSYPRPCIPPANGIVDSLLVTFLPNKRVLAKNSHDVHPPLPTSLQPAFAHLRTRGVSTRVPERQPLRRRNPPLLIVAETIAISAQTSSLSVVVWTLGTRVVESCPVSARHPTLRQSTEPRTGRSVSAGRGITDSPPGQKGPLFFPARPRLTSRVAPVDRYSSPAILKTFDGISITGAVCPFFDLTAVAVPSRLLHTSPFAEAGRRPAPRRRLPRPFKPGNGAFNLHRLPHRRETQRIVNAFAAIVQEYPSHNMNAPITSPMGSRAVSSGPLSSTQQSSPANAIAQPAVPQPPAQLPTSPSTDAFLKDFTLVAEAAKRAQVAVMVRDFESCGL</sequence>
<feature type="region of interest" description="Disordered" evidence="1">
    <location>
        <begin position="423"/>
        <end position="467"/>
    </location>
</feature>
<dbReference type="EMBL" id="LCWV01000002">
    <property type="protein sequence ID" value="PWI75372.1"/>
    <property type="molecule type" value="Genomic_DNA"/>
</dbReference>
<feature type="region of interest" description="Disordered" evidence="1">
    <location>
        <begin position="1"/>
        <end position="22"/>
    </location>
</feature>
<dbReference type="AlphaFoldDB" id="A0A2U3ELL2"/>
<feature type="region of interest" description="Disordered" evidence="1">
    <location>
        <begin position="276"/>
        <end position="310"/>
    </location>
</feature>
<protein>
    <submittedName>
        <fullName evidence="2">Uncharacterized protein</fullName>
    </submittedName>
</protein>
<gene>
    <name evidence="2" type="ORF">PCL_06030</name>
</gene>
<evidence type="ECO:0000313" key="3">
    <source>
        <dbReference type="Proteomes" id="UP000245956"/>
    </source>
</evidence>
<reference evidence="2 3" key="1">
    <citation type="journal article" date="2016" name="Front. Microbiol.">
        <title>Genome and transcriptome sequences reveal the specific parasitism of the nematophagous Purpureocillium lilacinum 36-1.</title>
        <authorList>
            <person name="Xie J."/>
            <person name="Li S."/>
            <person name="Mo C."/>
            <person name="Xiao X."/>
            <person name="Peng D."/>
            <person name="Wang G."/>
            <person name="Xiao Y."/>
        </authorList>
    </citation>
    <scope>NUCLEOTIDE SEQUENCE [LARGE SCALE GENOMIC DNA]</scope>
    <source>
        <strain evidence="2 3">36-1</strain>
    </source>
</reference>
<feature type="region of interest" description="Disordered" evidence="1">
    <location>
        <begin position="369"/>
        <end position="392"/>
    </location>
</feature>
<comment type="caution">
    <text evidence="2">The sequence shown here is derived from an EMBL/GenBank/DDBJ whole genome shotgun (WGS) entry which is preliminary data.</text>
</comment>
<evidence type="ECO:0000313" key="2">
    <source>
        <dbReference type="EMBL" id="PWI75372.1"/>
    </source>
</evidence>